<organism evidence="2 3">
    <name type="scientific">Otolemur garnettii</name>
    <name type="common">Small-eared galago</name>
    <name type="synonym">Garnett's greater bushbaby</name>
    <dbReference type="NCBI Taxonomy" id="30611"/>
    <lineage>
        <taxon>Eukaryota</taxon>
        <taxon>Metazoa</taxon>
        <taxon>Chordata</taxon>
        <taxon>Craniata</taxon>
        <taxon>Vertebrata</taxon>
        <taxon>Euteleostomi</taxon>
        <taxon>Mammalia</taxon>
        <taxon>Eutheria</taxon>
        <taxon>Euarchontoglires</taxon>
        <taxon>Primates</taxon>
        <taxon>Strepsirrhini</taxon>
        <taxon>Lorisiformes</taxon>
        <taxon>Galagidae</taxon>
        <taxon>Otolemur</taxon>
    </lineage>
</organism>
<name>H0XP96_OTOGA</name>
<accession>H0XP96</accession>
<dbReference type="PANTHER" id="PTHR41403:SF4">
    <property type="entry name" value="SIMILAR TO RIKEN CDNA 1700022C21"/>
    <property type="match status" value="1"/>
</dbReference>
<proteinExistence type="predicted"/>
<keyword evidence="3" id="KW-1185">Reference proteome</keyword>
<feature type="compositionally biased region" description="Basic and acidic residues" evidence="1">
    <location>
        <begin position="117"/>
        <end position="137"/>
    </location>
</feature>
<dbReference type="OMA" id="HKIAWAK"/>
<dbReference type="InterPro" id="IPR040005">
    <property type="entry name" value="Polr1has"/>
</dbReference>
<evidence type="ECO:0000313" key="2">
    <source>
        <dbReference type="Ensembl" id="ENSOGAP00000017937.1"/>
    </source>
</evidence>
<dbReference type="Proteomes" id="UP000005225">
    <property type="component" value="Unassembled WGS sequence"/>
</dbReference>
<dbReference type="Ensembl" id="ENSOGAT00000031700.1">
    <property type="protein sequence ID" value="ENSOGAP00000017937.1"/>
    <property type="gene ID" value="ENSOGAG00000031150.1"/>
</dbReference>
<reference evidence="2" key="3">
    <citation type="submission" date="2025-09" db="UniProtKB">
        <authorList>
            <consortium name="Ensembl"/>
        </authorList>
    </citation>
    <scope>IDENTIFICATION</scope>
</reference>
<feature type="region of interest" description="Disordered" evidence="1">
    <location>
        <begin position="72"/>
        <end position="139"/>
    </location>
</feature>
<evidence type="ECO:0000256" key="1">
    <source>
        <dbReference type="SAM" id="MobiDB-lite"/>
    </source>
</evidence>
<feature type="compositionally biased region" description="Basic and acidic residues" evidence="1">
    <location>
        <begin position="75"/>
        <end position="101"/>
    </location>
</feature>
<dbReference type="GeneTree" id="ENSGT00390000016534"/>
<dbReference type="HOGENOM" id="CLU_1437546_0_0_1"/>
<dbReference type="eggNOG" id="ENOG502TFIF">
    <property type="taxonomic scope" value="Eukaryota"/>
</dbReference>
<dbReference type="InParanoid" id="H0XP96"/>
<feature type="region of interest" description="Disordered" evidence="1">
    <location>
        <begin position="200"/>
        <end position="223"/>
    </location>
</feature>
<evidence type="ECO:0000313" key="3">
    <source>
        <dbReference type="Proteomes" id="UP000005225"/>
    </source>
</evidence>
<dbReference type="PANTHER" id="PTHR41403">
    <property type="entry name" value="RCG43477-RELATED"/>
    <property type="match status" value="1"/>
</dbReference>
<dbReference type="AlphaFoldDB" id="H0XP96"/>
<dbReference type="EMBL" id="AAQR03046576">
    <property type="status" value="NOT_ANNOTATED_CDS"/>
    <property type="molecule type" value="Genomic_DNA"/>
</dbReference>
<reference evidence="3" key="1">
    <citation type="submission" date="2011-03" db="EMBL/GenBank/DDBJ databases">
        <title>Version 3 of the genome sequence of Otolemur garnettii (Bushbaby).</title>
        <authorList>
            <consortium name="The Broad Institute Genome Sequencing Platform"/>
            <person name="Di Palma F."/>
            <person name="Johnson J."/>
            <person name="Lander E.S."/>
            <person name="Lindblad-Toh K."/>
            <person name="Jaffe D.B."/>
            <person name="Gnerre S."/>
            <person name="MacCallum I."/>
            <person name="Przybylski D."/>
            <person name="Ribeiro F.J."/>
            <person name="Burton J.N."/>
            <person name="Walker B.J."/>
            <person name="Sharpe T."/>
            <person name="Hall G."/>
        </authorList>
    </citation>
    <scope>NUCLEOTIDE SEQUENCE [LARGE SCALE GENOMIC DNA]</scope>
</reference>
<reference evidence="2" key="2">
    <citation type="submission" date="2025-08" db="UniProtKB">
        <authorList>
            <consortium name="Ensembl"/>
        </authorList>
    </citation>
    <scope>IDENTIFICATION</scope>
</reference>
<sequence>YQEMMEEPWTDKTVPKLAIQTVGKRPQSAKTEGAKKWDYLVSKRELSHIERHIHRAERARGLRDHKYRPLPQKISSEKLSPKTLTLEKDEKNENIQKTHKTETKKHKESWAKKQMKGHQDRMIRGRELSEKRNDRRAPQRLSGQVLPFLKSQEEREAVKELEWVTAYPIFQPYQETLIEVAILTEKSKGEEEIGKLLKPKSRKSQVLRMPPFLRSQLKHNKDL</sequence>
<protein>
    <submittedName>
        <fullName evidence="2">Uncharacterized protein</fullName>
    </submittedName>
</protein>